<feature type="transmembrane region" description="Helical" evidence="7">
    <location>
        <begin position="207"/>
        <end position="237"/>
    </location>
</feature>
<keyword evidence="5 7" id="KW-1133">Transmembrane helix</keyword>
<feature type="transmembrane region" description="Helical" evidence="7">
    <location>
        <begin position="12"/>
        <end position="31"/>
    </location>
</feature>
<evidence type="ECO:0000256" key="4">
    <source>
        <dbReference type="ARBA" id="ARBA00022692"/>
    </source>
</evidence>
<proteinExistence type="inferred from homology"/>
<evidence type="ECO:0000256" key="7">
    <source>
        <dbReference type="SAM" id="Phobius"/>
    </source>
</evidence>
<dbReference type="RefSeq" id="WP_167638692.1">
    <property type="nucleotide sequence ID" value="NZ_JAATOP010000008.1"/>
</dbReference>
<feature type="transmembrane region" description="Helical" evidence="7">
    <location>
        <begin position="38"/>
        <end position="56"/>
    </location>
</feature>
<dbReference type="InterPro" id="IPR002010">
    <property type="entry name" value="T3SS_IM_R"/>
</dbReference>
<protein>
    <submittedName>
        <fullName evidence="8">Type III secretion protein</fullName>
    </submittedName>
</protein>
<keyword evidence="6 7" id="KW-0472">Membrane</keyword>
<sequence length="246" mass="25865">MTLADIGAEAVWAAMILFARIGACIALAPAFGEMTLPVRIRLGIALAYTVTLWSIVQIPAEQTLNQAIITIIVEALNGLFWGILLRLVVIALETAGTIIGQSMSLSQLFGNTAGAEPLPVAGQILRVAGLALACALGLHVKLAAYLIATYQIAPVGDLISADTMMQAGLEAISSTFALAFSLAAPFVIGAFLYNLTIGFMNRAMPQFILTIVGAPVSMLGGIFLLILMAPLILGLWIETLDRMLAP</sequence>
<keyword evidence="4 7" id="KW-0812">Transmembrane</keyword>
<dbReference type="Pfam" id="PF01311">
    <property type="entry name" value="Bac_export_1"/>
    <property type="match status" value="1"/>
</dbReference>
<organism evidence="8 9">
    <name type="scientific">Marivivens donghaensis</name>
    <dbReference type="NCBI Taxonomy" id="1699413"/>
    <lineage>
        <taxon>Bacteria</taxon>
        <taxon>Pseudomonadati</taxon>
        <taxon>Pseudomonadota</taxon>
        <taxon>Alphaproteobacteria</taxon>
        <taxon>Rhodobacterales</taxon>
        <taxon>Paracoccaceae</taxon>
        <taxon>Marivivens group</taxon>
        <taxon>Marivivens</taxon>
    </lineage>
</organism>
<comment type="caution">
    <text evidence="8">The sequence shown here is derived from an EMBL/GenBank/DDBJ whole genome shotgun (WGS) entry which is preliminary data.</text>
</comment>
<evidence type="ECO:0000256" key="3">
    <source>
        <dbReference type="ARBA" id="ARBA00022475"/>
    </source>
</evidence>
<dbReference type="Proteomes" id="UP000709466">
    <property type="component" value="Unassembled WGS sequence"/>
</dbReference>
<dbReference type="PANTHER" id="PTHR30065">
    <property type="entry name" value="FLAGELLAR BIOSYNTHETIC PROTEIN FLIR"/>
    <property type="match status" value="1"/>
</dbReference>
<dbReference type="EMBL" id="JAATOP010000008">
    <property type="protein sequence ID" value="NIY73310.1"/>
    <property type="molecule type" value="Genomic_DNA"/>
</dbReference>
<reference evidence="8 9" key="1">
    <citation type="submission" date="2020-03" db="EMBL/GenBank/DDBJ databases">
        <title>Bacterial isolates of synthetic phycosphere.</title>
        <authorList>
            <person name="Fu H."/>
            <person name="Moran M.A."/>
        </authorList>
    </citation>
    <scope>NUCLEOTIDE SEQUENCE [LARGE SCALE GENOMIC DNA]</scope>
    <source>
        <strain evidence="8 9">HF1</strain>
    </source>
</reference>
<keyword evidence="9" id="KW-1185">Reference proteome</keyword>
<evidence type="ECO:0000256" key="6">
    <source>
        <dbReference type="ARBA" id="ARBA00023136"/>
    </source>
</evidence>
<comment type="subcellular location">
    <subcellularLocation>
        <location evidence="1">Cell membrane</location>
        <topology evidence="1">Multi-pass membrane protein</topology>
    </subcellularLocation>
</comment>
<evidence type="ECO:0000313" key="9">
    <source>
        <dbReference type="Proteomes" id="UP000709466"/>
    </source>
</evidence>
<feature type="transmembrane region" description="Helical" evidence="7">
    <location>
        <begin position="127"/>
        <end position="152"/>
    </location>
</feature>
<dbReference type="PANTHER" id="PTHR30065:SF8">
    <property type="entry name" value="FLAGELLAR BIOSYNTHETIC PROTEIN FLIR"/>
    <property type="match status" value="1"/>
</dbReference>
<gene>
    <name evidence="8" type="ORF">HCZ30_12820</name>
</gene>
<comment type="similarity">
    <text evidence="2">Belongs to the FliR/MopE/SpaR family.</text>
</comment>
<feature type="transmembrane region" description="Helical" evidence="7">
    <location>
        <begin position="172"/>
        <end position="195"/>
    </location>
</feature>
<evidence type="ECO:0000256" key="1">
    <source>
        <dbReference type="ARBA" id="ARBA00004651"/>
    </source>
</evidence>
<evidence type="ECO:0000256" key="5">
    <source>
        <dbReference type="ARBA" id="ARBA00022989"/>
    </source>
</evidence>
<evidence type="ECO:0000256" key="2">
    <source>
        <dbReference type="ARBA" id="ARBA00009772"/>
    </source>
</evidence>
<feature type="transmembrane region" description="Helical" evidence="7">
    <location>
        <begin position="68"/>
        <end position="92"/>
    </location>
</feature>
<accession>A0ABX0VZ04</accession>
<keyword evidence="3" id="KW-1003">Cell membrane</keyword>
<dbReference type="PRINTS" id="PR00953">
    <property type="entry name" value="TYPE3IMRPROT"/>
</dbReference>
<name>A0ABX0VZ04_9RHOB</name>
<evidence type="ECO:0000313" key="8">
    <source>
        <dbReference type="EMBL" id="NIY73310.1"/>
    </source>
</evidence>